<dbReference type="AlphaFoldDB" id="A0A4Z0RQE9"/>
<name>A0A4Z0RQE9_WEICO</name>
<evidence type="ECO:0000259" key="5">
    <source>
        <dbReference type="Pfam" id="PF00389"/>
    </source>
</evidence>
<protein>
    <submittedName>
        <fullName evidence="8">Phosphoglycerate dehydrogenase</fullName>
    </submittedName>
</protein>
<dbReference type="SUPFAM" id="SSF52283">
    <property type="entry name" value="Formate/glycerate dehydrogenase catalytic domain-like"/>
    <property type="match status" value="1"/>
</dbReference>
<keyword evidence="3" id="KW-0520">NAD</keyword>
<evidence type="ECO:0000256" key="4">
    <source>
        <dbReference type="RuleBase" id="RU003719"/>
    </source>
</evidence>
<dbReference type="Proteomes" id="UP000808038">
    <property type="component" value="Unassembled WGS sequence"/>
</dbReference>
<dbReference type="EMBL" id="JAAOCP010000001">
    <property type="protein sequence ID" value="MBJ7638092.1"/>
    <property type="molecule type" value="Genomic_DNA"/>
</dbReference>
<reference evidence="8 9" key="2">
    <citation type="journal article" date="2021" name="Int. J. Food Microbiol.">
        <title>Safety demonstration of a microbial species for use in the food chain: Weissella confusa.</title>
        <authorList>
            <person name="Bourdichon F."/>
            <person name="Patrone V."/>
            <person name="Fontana A."/>
            <person name="Milani G."/>
            <person name="Morelli L."/>
        </authorList>
    </citation>
    <scope>NUCLEOTIDE SEQUENCE [LARGE SCALE GENOMIC DNA]</scope>
    <source>
        <strain evidence="7">CCUG 30943</strain>
        <strain evidence="8 9">CCUG 43002</strain>
    </source>
</reference>
<evidence type="ECO:0000313" key="7">
    <source>
        <dbReference type="EMBL" id="MBJ7631497.1"/>
    </source>
</evidence>
<dbReference type="RefSeq" id="WP_003608139.1">
    <property type="nucleotide sequence ID" value="NZ_ALXH01000132.1"/>
</dbReference>
<comment type="similarity">
    <text evidence="1 4">Belongs to the D-isomer specific 2-hydroxyacid dehydrogenase family.</text>
</comment>
<sequence length="314" mass="34506">MSQLLLAVQPLRDADITQLNELGVTVTTPDAISDDALANVTISYGWSATLGPKILSMPNNQLKWIQTMSAGVDYMPLKELAEQGILLTNASGLKSVPIAQSAIGYMMHFARGLNVYQNRNHWEEFTDQYMLSELPTVIFGTGHIGQQIARYLSVFNTPVYGVNTSGRPVEGFDATFSINDLSSLPEVAVVISVLPGTDATKHFFNAEMLAQFQNLFLFVNVGRGSTVDQTALLDALATQSIRYAALDVTEIEPIPDDSPLWHHDNLLLTQHTTWAEHESSGRAGNLFPLFMKNLPDFLAGKPLTTNFVDVTRGY</sequence>
<dbReference type="GeneID" id="57978420"/>
<dbReference type="InterPro" id="IPR036291">
    <property type="entry name" value="NAD(P)-bd_dom_sf"/>
</dbReference>
<dbReference type="GO" id="GO:0016616">
    <property type="term" value="F:oxidoreductase activity, acting on the CH-OH group of donors, NAD or NADP as acceptor"/>
    <property type="evidence" value="ECO:0007669"/>
    <property type="project" value="InterPro"/>
</dbReference>
<dbReference type="EMBL" id="JAAOCX010000001">
    <property type="protein sequence ID" value="MBJ7631497.1"/>
    <property type="molecule type" value="Genomic_DNA"/>
</dbReference>
<dbReference type="InterPro" id="IPR006140">
    <property type="entry name" value="D-isomer_DH_NAD-bd"/>
</dbReference>
<dbReference type="GO" id="GO:0051287">
    <property type="term" value="F:NAD binding"/>
    <property type="evidence" value="ECO:0007669"/>
    <property type="project" value="InterPro"/>
</dbReference>
<comment type="caution">
    <text evidence="8">The sequence shown here is derived from an EMBL/GenBank/DDBJ whole genome shotgun (WGS) entry which is preliminary data.</text>
</comment>
<feature type="domain" description="D-isomer specific 2-hydroxyacid dehydrogenase NAD-binding" evidence="6">
    <location>
        <begin position="104"/>
        <end position="272"/>
    </location>
</feature>
<dbReference type="SUPFAM" id="SSF51735">
    <property type="entry name" value="NAD(P)-binding Rossmann-fold domains"/>
    <property type="match status" value="1"/>
</dbReference>
<reference evidence="8" key="1">
    <citation type="submission" date="2020-02" db="EMBL/GenBank/DDBJ databases">
        <authorList>
            <person name="Fontana A."/>
            <person name="Patrone V."/>
            <person name="Morelli L."/>
        </authorList>
    </citation>
    <scope>NUCLEOTIDE SEQUENCE</scope>
    <source>
        <strain evidence="7">CCUG 30943</strain>
        <strain evidence="8">CCUG 43002</strain>
    </source>
</reference>
<organism evidence="8 9">
    <name type="scientific">Weissella confusa</name>
    <name type="common">Lactobacillus confusus</name>
    <dbReference type="NCBI Taxonomy" id="1583"/>
    <lineage>
        <taxon>Bacteria</taxon>
        <taxon>Bacillati</taxon>
        <taxon>Bacillota</taxon>
        <taxon>Bacilli</taxon>
        <taxon>Lactobacillales</taxon>
        <taxon>Lactobacillaceae</taxon>
        <taxon>Weissella</taxon>
    </lineage>
</organism>
<keyword evidence="2 4" id="KW-0560">Oxidoreductase</keyword>
<dbReference type="PANTHER" id="PTHR43333">
    <property type="entry name" value="2-HACID_DH_C DOMAIN-CONTAINING PROTEIN"/>
    <property type="match status" value="1"/>
</dbReference>
<evidence type="ECO:0000313" key="8">
    <source>
        <dbReference type="EMBL" id="MBJ7638092.1"/>
    </source>
</evidence>
<dbReference type="InterPro" id="IPR006139">
    <property type="entry name" value="D-isomer_2_OHA_DH_cat_dom"/>
</dbReference>
<evidence type="ECO:0000256" key="1">
    <source>
        <dbReference type="ARBA" id="ARBA00005854"/>
    </source>
</evidence>
<proteinExistence type="inferred from homology"/>
<evidence type="ECO:0000256" key="3">
    <source>
        <dbReference type="ARBA" id="ARBA00023027"/>
    </source>
</evidence>
<dbReference type="Gene3D" id="3.40.50.720">
    <property type="entry name" value="NAD(P)-binding Rossmann-like Domain"/>
    <property type="match status" value="2"/>
</dbReference>
<dbReference type="Pfam" id="PF00389">
    <property type="entry name" value="2-Hacid_dh"/>
    <property type="match status" value="1"/>
</dbReference>
<dbReference type="Proteomes" id="UP000728106">
    <property type="component" value="Unassembled WGS sequence"/>
</dbReference>
<dbReference type="Pfam" id="PF02826">
    <property type="entry name" value="2-Hacid_dh_C"/>
    <property type="match status" value="1"/>
</dbReference>
<evidence type="ECO:0000259" key="6">
    <source>
        <dbReference type="Pfam" id="PF02826"/>
    </source>
</evidence>
<evidence type="ECO:0000256" key="2">
    <source>
        <dbReference type="ARBA" id="ARBA00023002"/>
    </source>
</evidence>
<evidence type="ECO:0000313" key="9">
    <source>
        <dbReference type="Proteomes" id="UP000728106"/>
    </source>
</evidence>
<accession>A0A4Z0RQE9</accession>
<feature type="domain" description="D-isomer specific 2-hydroxyacid dehydrogenase catalytic" evidence="5">
    <location>
        <begin position="8"/>
        <end position="304"/>
    </location>
</feature>
<keyword evidence="9" id="KW-1185">Reference proteome</keyword>
<gene>
    <name evidence="8" type="ORF">HAU20_01465</name>
    <name evidence="7" type="ORF">HAU43_00010</name>
</gene>
<dbReference type="PANTHER" id="PTHR43333:SF1">
    <property type="entry name" value="D-ISOMER SPECIFIC 2-HYDROXYACID DEHYDROGENASE NAD-BINDING DOMAIN-CONTAINING PROTEIN"/>
    <property type="match status" value="1"/>
</dbReference>